<comment type="caution">
    <text evidence="1">The sequence shown here is derived from an EMBL/GenBank/DDBJ whole genome shotgun (WGS) entry which is preliminary data.</text>
</comment>
<dbReference type="EMBL" id="LXWW01000346">
    <property type="protein sequence ID" value="OAO13682.1"/>
    <property type="molecule type" value="Genomic_DNA"/>
</dbReference>
<evidence type="ECO:0000313" key="2">
    <source>
        <dbReference type="Proteomes" id="UP000078348"/>
    </source>
</evidence>
<protein>
    <submittedName>
        <fullName evidence="1">Uncharacterized protein</fullName>
    </submittedName>
</protein>
<accession>A0A196SC39</accession>
<evidence type="ECO:0000313" key="1">
    <source>
        <dbReference type="EMBL" id="OAO13682.1"/>
    </source>
</evidence>
<dbReference type="Proteomes" id="UP000078348">
    <property type="component" value="Unassembled WGS sequence"/>
</dbReference>
<sequence>MNNPSYPSASVFPLLQTGMMNVYLDIELFFQYLNQEFNNRGSLRFERMKASFIQQSSDIATTAHRLAAQVFIPMVAVRPNAWNHPLSVIESEKLRDMVYYIHRSIAEYWNHLNSIDPTLQNMIYRFRDTLNASINFFSMMASVEMFRAAFPQKINEDAKKRLMAYLLAAELDTEVRSTSFYAANPSMEHPAGGMSLKTLQDALCANTIDIQSLPGYYNKLRCLQFGSAELIDKDHGHSEYVVSKIYDDIILALNQIYALCDDTHGQMVLQLKNSVLYLQMRVAQDPNMRNCVSSIATFYMTANSLYNMSLYTKETARVAFTGLISIAESFKRIVGYKSLVMEMKAICKRIAEMYDFR</sequence>
<organism evidence="1 2">
    <name type="scientific">Blastocystis sp. subtype 1 (strain ATCC 50177 / NandII)</name>
    <dbReference type="NCBI Taxonomy" id="478820"/>
    <lineage>
        <taxon>Eukaryota</taxon>
        <taxon>Sar</taxon>
        <taxon>Stramenopiles</taxon>
        <taxon>Bigyra</taxon>
        <taxon>Opalozoa</taxon>
        <taxon>Opalinata</taxon>
        <taxon>Blastocystidae</taxon>
        <taxon>Blastocystis</taxon>
    </lineage>
</organism>
<reference evidence="1 2" key="1">
    <citation type="submission" date="2016-05" db="EMBL/GenBank/DDBJ databases">
        <title>Nuclear genome of Blastocystis sp. subtype 1 NandII.</title>
        <authorList>
            <person name="Gentekaki E."/>
            <person name="Curtis B."/>
            <person name="Stairs C."/>
            <person name="Eme L."/>
            <person name="Herman E."/>
            <person name="Klimes V."/>
            <person name="Arias M.C."/>
            <person name="Elias M."/>
            <person name="Hilliou F."/>
            <person name="Klute M."/>
            <person name="Malik S.-B."/>
            <person name="Pightling A."/>
            <person name="Rachubinski R."/>
            <person name="Salas D."/>
            <person name="Schlacht A."/>
            <person name="Suga H."/>
            <person name="Archibald J."/>
            <person name="Ball S.G."/>
            <person name="Clark G."/>
            <person name="Dacks J."/>
            <person name="Van Der Giezen M."/>
            <person name="Tsaousis A."/>
            <person name="Roger A."/>
        </authorList>
    </citation>
    <scope>NUCLEOTIDE SEQUENCE [LARGE SCALE GENOMIC DNA]</scope>
    <source>
        <strain evidence="2">ATCC 50177 / NandII</strain>
    </source>
</reference>
<gene>
    <name evidence="1" type="ORF">AV274_4657</name>
</gene>
<name>A0A196SC39_BLAHN</name>
<proteinExistence type="predicted"/>
<dbReference type="AlphaFoldDB" id="A0A196SC39"/>
<keyword evidence="2" id="KW-1185">Reference proteome</keyword>